<evidence type="ECO:0000313" key="1">
    <source>
        <dbReference type="EMBL" id="MBA4616715.1"/>
    </source>
</evidence>
<organism evidence="1">
    <name type="scientific">Opuntia streptacantha</name>
    <name type="common">Prickly pear cactus</name>
    <name type="synonym">Opuntia cardona</name>
    <dbReference type="NCBI Taxonomy" id="393608"/>
    <lineage>
        <taxon>Eukaryota</taxon>
        <taxon>Viridiplantae</taxon>
        <taxon>Streptophyta</taxon>
        <taxon>Embryophyta</taxon>
        <taxon>Tracheophyta</taxon>
        <taxon>Spermatophyta</taxon>
        <taxon>Magnoliopsida</taxon>
        <taxon>eudicotyledons</taxon>
        <taxon>Gunneridae</taxon>
        <taxon>Pentapetalae</taxon>
        <taxon>Caryophyllales</taxon>
        <taxon>Cactineae</taxon>
        <taxon>Cactaceae</taxon>
        <taxon>Opuntioideae</taxon>
        <taxon>Opuntia</taxon>
    </lineage>
</organism>
<name>A0A7C8YFC1_OPUST</name>
<reference evidence="1" key="1">
    <citation type="journal article" date="2013" name="J. Plant Res.">
        <title>Effect of fungi and light on seed germination of three Opuntia species from semiarid lands of central Mexico.</title>
        <authorList>
            <person name="Delgado-Sanchez P."/>
            <person name="Jimenez-Bremont J.F."/>
            <person name="Guerrero-Gonzalez Mde L."/>
            <person name="Flores J."/>
        </authorList>
    </citation>
    <scope>NUCLEOTIDE SEQUENCE</scope>
    <source>
        <tissue evidence="1">Cladode</tissue>
    </source>
</reference>
<reference evidence="1" key="2">
    <citation type="submission" date="2020-07" db="EMBL/GenBank/DDBJ databases">
        <authorList>
            <person name="Vera ALvarez R."/>
            <person name="Arias-Moreno D.M."/>
            <person name="Jimenez-Jacinto V."/>
            <person name="Jimenez-Bremont J.F."/>
            <person name="Swaminathan K."/>
            <person name="Moose S.P."/>
            <person name="Guerrero-Gonzalez M.L."/>
            <person name="Marino-Ramirez L."/>
            <person name="Landsman D."/>
            <person name="Rodriguez-Kessler M."/>
            <person name="Delgado-Sanchez P."/>
        </authorList>
    </citation>
    <scope>NUCLEOTIDE SEQUENCE</scope>
    <source>
        <tissue evidence="1">Cladode</tissue>
    </source>
</reference>
<accession>A0A7C8YFC1</accession>
<sequence length="125" mass="15156">MELWLFWDRCLFNGPSGDKRPIKVGHRMSFWDKFFPQSSYLFFFLQLQLSVSFHSVPFKQSQLFGHLIIKLSTLHSPYITVQRRISGLRALLNRWFNQTLRLISYPWEALCNWYPLLLFFNHHFL</sequence>
<dbReference type="AlphaFoldDB" id="A0A7C8YFC1"/>
<protein>
    <submittedName>
        <fullName evidence="1">Uncharacterized protein</fullName>
    </submittedName>
</protein>
<dbReference type="EMBL" id="GISG01012896">
    <property type="protein sequence ID" value="MBA4616715.1"/>
    <property type="molecule type" value="Transcribed_RNA"/>
</dbReference>
<proteinExistence type="predicted"/>